<dbReference type="GO" id="GO:0005886">
    <property type="term" value="C:plasma membrane"/>
    <property type="evidence" value="ECO:0007669"/>
    <property type="project" value="UniProtKB-SubCell"/>
</dbReference>
<feature type="domain" description="ABC3 transporter permease C-terminal" evidence="8">
    <location>
        <begin position="292"/>
        <end position="408"/>
    </location>
</feature>
<reference evidence="10 11" key="1">
    <citation type="submission" date="2016-08" db="EMBL/GenBank/DDBJ databases">
        <title>Draft genome of Fabibacter sp. strain SK-8.</title>
        <authorList>
            <person name="Wong S.-K."/>
            <person name="Hamasaki K."/>
            <person name="Yoshizawa S."/>
        </authorList>
    </citation>
    <scope>NUCLEOTIDE SEQUENCE [LARGE SCALE GENOMIC DNA]</scope>
    <source>
        <strain evidence="10 11">SK-8</strain>
    </source>
</reference>
<dbReference type="STRING" id="1563681.BFP71_08720"/>
<dbReference type="GO" id="GO:0022857">
    <property type="term" value="F:transmembrane transporter activity"/>
    <property type="evidence" value="ECO:0007669"/>
    <property type="project" value="TreeGrafter"/>
</dbReference>
<dbReference type="InterPro" id="IPR003838">
    <property type="entry name" value="ABC3_permease_C"/>
</dbReference>
<dbReference type="PANTHER" id="PTHR30572:SF4">
    <property type="entry name" value="ABC TRANSPORTER PERMEASE YTRF"/>
    <property type="match status" value="1"/>
</dbReference>
<evidence type="ECO:0000313" key="11">
    <source>
        <dbReference type="Proteomes" id="UP000095552"/>
    </source>
</evidence>
<proteinExistence type="inferred from homology"/>
<evidence type="ECO:0000313" key="10">
    <source>
        <dbReference type="EMBL" id="OEJ99644.1"/>
    </source>
</evidence>
<keyword evidence="4 7" id="KW-1133">Transmembrane helix</keyword>
<keyword evidence="2" id="KW-1003">Cell membrane</keyword>
<dbReference type="EMBL" id="MDGQ01000005">
    <property type="protein sequence ID" value="OEJ99644.1"/>
    <property type="molecule type" value="Genomic_DNA"/>
</dbReference>
<feature type="domain" description="MacB-like periplasmic core" evidence="9">
    <location>
        <begin position="21"/>
        <end position="239"/>
    </location>
</feature>
<feature type="transmembrane region" description="Helical" evidence="7">
    <location>
        <begin position="756"/>
        <end position="774"/>
    </location>
</feature>
<dbReference type="Pfam" id="PF12704">
    <property type="entry name" value="MacB_PCD"/>
    <property type="match status" value="2"/>
</dbReference>
<feature type="transmembrane region" description="Helical" evidence="7">
    <location>
        <begin position="20"/>
        <end position="41"/>
    </location>
</feature>
<feature type="transmembrane region" description="Helical" evidence="7">
    <location>
        <begin position="333"/>
        <end position="360"/>
    </location>
</feature>
<evidence type="ECO:0000256" key="7">
    <source>
        <dbReference type="SAM" id="Phobius"/>
    </source>
</evidence>
<evidence type="ECO:0000256" key="6">
    <source>
        <dbReference type="ARBA" id="ARBA00038076"/>
    </source>
</evidence>
<comment type="subcellular location">
    <subcellularLocation>
        <location evidence="1">Cell membrane</location>
        <topology evidence="1">Multi-pass membrane protein</topology>
    </subcellularLocation>
</comment>
<evidence type="ECO:0000256" key="4">
    <source>
        <dbReference type="ARBA" id="ARBA00022989"/>
    </source>
</evidence>
<name>A0A1E5SKI1_9BACT</name>
<evidence type="ECO:0000256" key="3">
    <source>
        <dbReference type="ARBA" id="ARBA00022692"/>
    </source>
</evidence>
<dbReference type="RefSeq" id="WP_088124953.1">
    <property type="nucleotide sequence ID" value="NZ_MDGQ01000005.1"/>
</dbReference>
<comment type="similarity">
    <text evidence="6">Belongs to the ABC-4 integral membrane protein family.</text>
</comment>
<comment type="caution">
    <text evidence="10">The sequence shown here is derived from an EMBL/GenBank/DDBJ whole genome shotgun (WGS) entry which is preliminary data.</text>
</comment>
<accession>A0A1E5SKI1</accession>
<dbReference type="Pfam" id="PF02687">
    <property type="entry name" value="FtsX"/>
    <property type="match status" value="2"/>
</dbReference>
<protein>
    <recommendedName>
        <fullName evidence="12">ABC transporter permease</fullName>
    </recommendedName>
</protein>
<sequence length="793" mass="88374">MFKNFFKVTVRSLLKSKLFVLINIIGLGLALSCCIVAFLNYDFATTFDKQHENYDELYSIAVYRDQAGARIPFTMVPMPLGPNLKDEIPGLKGVSRFHRAGVTIKRDENVFNRRTAFVDDDFLDMFTFPILYGNKEAYKELSSVLISARTALSLFGKENAVGERIEVVQQEGANLFLTVGGVFEDVGLKSTLQFQLIADFENYHRFFDVEKGDWGQFLDGVFIQTEDPSVINTAPALIQKYADLQNDARKDFQVQSFWVQNMEDLPFNQRDMNGRSLGAEALNAAHIMAPGIMAILILLLACFNFTNTAIAMSNKRLKEIGIRKTVGGSRGQLVFQFLGENLLLCLLSLGVGLVCALWLVPQYSNMWPNMDILMSLKENPKLVVFLTAVLLTTALLAGGYPALFVSKFRPVAILRGTLKVGSSSILSKVLLGFQFMISILALICGFAFLQNSSYQKKIDQGYDKESMIIVPLATPLEAERFKAAVMENPAIDQLSLTRHHVGWGASGAPIKSDGQEYEITIMDVGLNYAEVTGFSVLEGRGFNEQNKELDRVGSILVNEKMAEQYGWENAVGQQVTLYDSIRYNVVGMVKDFFIFGLWEELDPMMIRLRDDNELSLVVARVSPDRIQEVKTYMEGKWAELITDRPTDVLIHEQNVLGGARTVNDNIVAIFLFLAVIAVVLSAIGLFTLVSINIQSRTKEIGIRKVLGASIGRIGTIINRPFLIIVAIASVLGAIAAFMLTGSLMDMIWKYHMDLNLYSFLLPIVSLLLISLLSISGKVIKAAKRNPVESLRYE</sequence>
<evidence type="ECO:0000256" key="1">
    <source>
        <dbReference type="ARBA" id="ARBA00004651"/>
    </source>
</evidence>
<feature type="transmembrane region" description="Helical" evidence="7">
    <location>
        <begin position="425"/>
        <end position="449"/>
    </location>
</feature>
<dbReference type="InterPro" id="IPR050250">
    <property type="entry name" value="Macrolide_Exporter_MacB"/>
</dbReference>
<feature type="domain" description="ABC3 transporter permease C-terminal" evidence="8">
    <location>
        <begin position="672"/>
        <end position="786"/>
    </location>
</feature>
<feature type="transmembrane region" description="Helical" evidence="7">
    <location>
        <begin position="721"/>
        <end position="744"/>
    </location>
</feature>
<feature type="transmembrane region" description="Helical" evidence="7">
    <location>
        <begin position="287"/>
        <end position="312"/>
    </location>
</feature>
<dbReference type="OrthoDB" id="5933722at2"/>
<dbReference type="PROSITE" id="PS51257">
    <property type="entry name" value="PROKAR_LIPOPROTEIN"/>
    <property type="match status" value="1"/>
</dbReference>
<keyword evidence="3 7" id="KW-0812">Transmembrane</keyword>
<dbReference type="AlphaFoldDB" id="A0A1E5SKI1"/>
<evidence type="ECO:0000259" key="9">
    <source>
        <dbReference type="Pfam" id="PF12704"/>
    </source>
</evidence>
<feature type="transmembrane region" description="Helical" evidence="7">
    <location>
        <begin position="382"/>
        <end position="404"/>
    </location>
</feature>
<evidence type="ECO:0000256" key="2">
    <source>
        <dbReference type="ARBA" id="ARBA00022475"/>
    </source>
</evidence>
<gene>
    <name evidence="10" type="ORF">BFP71_08720</name>
</gene>
<dbReference type="Proteomes" id="UP000095552">
    <property type="component" value="Unassembled WGS sequence"/>
</dbReference>
<evidence type="ECO:0008006" key="12">
    <source>
        <dbReference type="Google" id="ProtNLM"/>
    </source>
</evidence>
<keyword evidence="5 7" id="KW-0472">Membrane</keyword>
<feature type="transmembrane region" description="Helical" evidence="7">
    <location>
        <begin position="666"/>
        <end position="689"/>
    </location>
</feature>
<evidence type="ECO:0000259" key="8">
    <source>
        <dbReference type="Pfam" id="PF02687"/>
    </source>
</evidence>
<dbReference type="InterPro" id="IPR025857">
    <property type="entry name" value="MacB_PCD"/>
</dbReference>
<dbReference type="PANTHER" id="PTHR30572">
    <property type="entry name" value="MEMBRANE COMPONENT OF TRANSPORTER-RELATED"/>
    <property type="match status" value="1"/>
</dbReference>
<keyword evidence="11" id="KW-1185">Reference proteome</keyword>
<feature type="domain" description="MacB-like periplasmic core" evidence="9">
    <location>
        <begin position="437"/>
        <end position="601"/>
    </location>
</feature>
<evidence type="ECO:0000256" key="5">
    <source>
        <dbReference type="ARBA" id="ARBA00023136"/>
    </source>
</evidence>
<organism evidence="10 11">
    <name type="scientific">Roseivirga misakiensis</name>
    <dbReference type="NCBI Taxonomy" id="1563681"/>
    <lineage>
        <taxon>Bacteria</taxon>
        <taxon>Pseudomonadati</taxon>
        <taxon>Bacteroidota</taxon>
        <taxon>Cytophagia</taxon>
        <taxon>Cytophagales</taxon>
        <taxon>Roseivirgaceae</taxon>
        <taxon>Roseivirga</taxon>
    </lineage>
</organism>